<dbReference type="Gene3D" id="3.30.530.20">
    <property type="match status" value="1"/>
</dbReference>
<protein>
    <recommendedName>
        <fullName evidence="4">Coenzyme Q-binding protein COQ10 START domain-containing protein</fullName>
    </recommendedName>
</protein>
<dbReference type="CDD" id="cd07813">
    <property type="entry name" value="COQ10p_like"/>
    <property type="match status" value="1"/>
</dbReference>
<dbReference type="PANTHER" id="PTHR12901">
    <property type="entry name" value="SPERM PROTEIN HOMOLOG"/>
    <property type="match status" value="1"/>
</dbReference>
<reference evidence="6" key="1">
    <citation type="journal article" date="2015" name="Nat. Genet.">
        <title>The genome and transcriptome of the zoonotic hookworm Ancylostoma ceylanicum identify infection-specific gene families.</title>
        <authorList>
            <person name="Schwarz E.M."/>
            <person name="Hu Y."/>
            <person name="Antoshechkin I."/>
            <person name="Miller M.M."/>
            <person name="Sternberg P.W."/>
            <person name="Aroian R.V."/>
        </authorList>
    </citation>
    <scope>NUCLEOTIDE SEQUENCE</scope>
    <source>
        <strain evidence="6">HY135</strain>
    </source>
</reference>
<dbReference type="Pfam" id="PF03364">
    <property type="entry name" value="Polyketide_cyc"/>
    <property type="match status" value="1"/>
</dbReference>
<comment type="function">
    <text evidence="3">Required for the function of coenzyme Q in the respiratory chain. May serve as a chaperone or may be involved in the transport of Q6 from its site of synthesis to the catalytic sites of the respiratory complexes.</text>
</comment>
<accession>A0A016VMM1</accession>
<comment type="subunit">
    <text evidence="2">Interacts with coenzyme Q.</text>
</comment>
<dbReference type="InterPro" id="IPR023393">
    <property type="entry name" value="START-like_dom_sf"/>
</dbReference>
<dbReference type="AlphaFoldDB" id="A0A016VMM1"/>
<name>A0A016VMM1_9BILA</name>
<organism evidence="5 6">
    <name type="scientific">Ancylostoma ceylanicum</name>
    <dbReference type="NCBI Taxonomy" id="53326"/>
    <lineage>
        <taxon>Eukaryota</taxon>
        <taxon>Metazoa</taxon>
        <taxon>Ecdysozoa</taxon>
        <taxon>Nematoda</taxon>
        <taxon>Chromadorea</taxon>
        <taxon>Rhabditida</taxon>
        <taxon>Rhabditina</taxon>
        <taxon>Rhabditomorpha</taxon>
        <taxon>Strongyloidea</taxon>
        <taxon>Ancylostomatidae</taxon>
        <taxon>Ancylostomatinae</taxon>
        <taxon>Ancylostoma</taxon>
    </lineage>
</organism>
<dbReference type="GO" id="GO:0048039">
    <property type="term" value="F:ubiquinone binding"/>
    <property type="evidence" value="ECO:0007669"/>
    <property type="project" value="InterPro"/>
</dbReference>
<dbReference type="STRING" id="53326.A0A016VMM1"/>
<dbReference type="OrthoDB" id="292693at2759"/>
<dbReference type="GO" id="GO:0045333">
    <property type="term" value="P:cellular respiration"/>
    <property type="evidence" value="ECO:0007669"/>
    <property type="project" value="InterPro"/>
</dbReference>
<dbReference type="PANTHER" id="PTHR12901:SF10">
    <property type="entry name" value="COENZYME Q-BINDING PROTEIN COQ10, MITOCHONDRIAL"/>
    <property type="match status" value="1"/>
</dbReference>
<sequence>MIPRIIIRPYVSNSLPKRLFSGHEMAYAEKRLIGFSREQMFDVVSDVGQYRLFIPWCRRSDILEKHGNSRVAELEIGFPPLRESYQSRIILVRPSVVHSVVIGESIFNTLETTFRFGHGKPGNDLSCTLHYDLVFEFKSALHSGMAHLFFDRVVKTMVGAFLKRAEEIHGQPSIPHAQPEILRYKN</sequence>
<dbReference type="GO" id="GO:0005739">
    <property type="term" value="C:mitochondrion"/>
    <property type="evidence" value="ECO:0007669"/>
    <property type="project" value="TreeGrafter"/>
</dbReference>
<evidence type="ECO:0000256" key="1">
    <source>
        <dbReference type="ARBA" id="ARBA00006885"/>
    </source>
</evidence>
<evidence type="ECO:0000256" key="3">
    <source>
        <dbReference type="ARBA" id="ARBA00024947"/>
    </source>
</evidence>
<gene>
    <name evidence="5" type="primary">Acey_s0007.g3272</name>
    <name evidence="5" type="synonym">Acey-R144.13</name>
    <name evidence="5" type="ORF">Y032_0007g3272</name>
</gene>
<dbReference type="Proteomes" id="UP000024635">
    <property type="component" value="Unassembled WGS sequence"/>
</dbReference>
<evidence type="ECO:0000313" key="6">
    <source>
        <dbReference type="Proteomes" id="UP000024635"/>
    </source>
</evidence>
<dbReference type="SUPFAM" id="SSF55961">
    <property type="entry name" value="Bet v1-like"/>
    <property type="match status" value="1"/>
</dbReference>
<feature type="domain" description="Coenzyme Q-binding protein COQ10 START" evidence="4">
    <location>
        <begin position="34"/>
        <end position="161"/>
    </location>
</feature>
<comment type="caution">
    <text evidence="5">The sequence shown here is derived from an EMBL/GenBank/DDBJ whole genome shotgun (WGS) entry which is preliminary data.</text>
</comment>
<dbReference type="InterPro" id="IPR005031">
    <property type="entry name" value="COQ10_START"/>
</dbReference>
<evidence type="ECO:0000313" key="5">
    <source>
        <dbReference type="EMBL" id="EYC28526.1"/>
    </source>
</evidence>
<evidence type="ECO:0000259" key="4">
    <source>
        <dbReference type="Pfam" id="PF03364"/>
    </source>
</evidence>
<dbReference type="InterPro" id="IPR044996">
    <property type="entry name" value="COQ10-like"/>
</dbReference>
<proteinExistence type="inferred from homology"/>
<evidence type="ECO:0000256" key="2">
    <source>
        <dbReference type="ARBA" id="ARBA00011814"/>
    </source>
</evidence>
<dbReference type="EMBL" id="JARK01001343">
    <property type="protein sequence ID" value="EYC28526.1"/>
    <property type="molecule type" value="Genomic_DNA"/>
</dbReference>
<keyword evidence="6" id="KW-1185">Reference proteome</keyword>
<comment type="similarity">
    <text evidence="1">Belongs to the COQ10 family.</text>
</comment>